<dbReference type="AlphaFoldDB" id="A0A6A4S5Z5"/>
<proteinExistence type="predicted"/>
<gene>
    <name evidence="2" type="ORF">F2P81_020436</name>
</gene>
<feature type="region of interest" description="Disordered" evidence="1">
    <location>
        <begin position="88"/>
        <end position="119"/>
    </location>
</feature>
<protein>
    <submittedName>
        <fullName evidence="2">Uncharacterized protein</fullName>
    </submittedName>
</protein>
<evidence type="ECO:0000313" key="2">
    <source>
        <dbReference type="EMBL" id="KAF0027695.1"/>
    </source>
</evidence>
<evidence type="ECO:0000256" key="1">
    <source>
        <dbReference type="SAM" id="MobiDB-lite"/>
    </source>
</evidence>
<comment type="caution">
    <text evidence="2">The sequence shown here is derived from an EMBL/GenBank/DDBJ whole genome shotgun (WGS) entry which is preliminary data.</text>
</comment>
<organism evidence="2 3">
    <name type="scientific">Scophthalmus maximus</name>
    <name type="common">Turbot</name>
    <name type="synonym">Psetta maxima</name>
    <dbReference type="NCBI Taxonomy" id="52904"/>
    <lineage>
        <taxon>Eukaryota</taxon>
        <taxon>Metazoa</taxon>
        <taxon>Chordata</taxon>
        <taxon>Craniata</taxon>
        <taxon>Vertebrata</taxon>
        <taxon>Euteleostomi</taxon>
        <taxon>Actinopterygii</taxon>
        <taxon>Neopterygii</taxon>
        <taxon>Teleostei</taxon>
        <taxon>Neoteleostei</taxon>
        <taxon>Acanthomorphata</taxon>
        <taxon>Carangaria</taxon>
        <taxon>Pleuronectiformes</taxon>
        <taxon>Pleuronectoidei</taxon>
        <taxon>Scophthalmidae</taxon>
        <taxon>Scophthalmus</taxon>
    </lineage>
</organism>
<name>A0A6A4S5Z5_SCOMX</name>
<dbReference type="Proteomes" id="UP000438429">
    <property type="component" value="Unassembled WGS sequence"/>
</dbReference>
<evidence type="ECO:0000313" key="3">
    <source>
        <dbReference type="Proteomes" id="UP000438429"/>
    </source>
</evidence>
<sequence length="119" mass="13530">MRRHYGRRFNVKMEIARAACGWQQFNAPFNKLRVVLQDCTVHLSGMERQQEGGVRRETADTPHLIESCCSETNLVRYKIRGGPLRAAQYNPSAPVPSSPVAPNDPTTHRCPSHTVWKMQ</sequence>
<accession>A0A6A4S5Z5</accession>
<dbReference type="EMBL" id="VEVO01000018">
    <property type="protein sequence ID" value="KAF0027695.1"/>
    <property type="molecule type" value="Genomic_DNA"/>
</dbReference>
<reference evidence="2 3" key="1">
    <citation type="submission" date="2019-06" db="EMBL/GenBank/DDBJ databases">
        <title>Draft genomes of female and male turbot (Scophthalmus maximus).</title>
        <authorList>
            <person name="Xu H."/>
            <person name="Xu X.-W."/>
            <person name="Shao C."/>
            <person name="Chen S."/>
        </authorList>
    </citation>
    <scope>NUCLEOTIDE SEQUENCE [LARGE SCALE GENOMIC DNA]</scope>
    <source>
        <strain evidence="2">Ysfricsl-2016a</strain>
        <tissue evidence="2">Blood</tissue>
    </source>
</reference>